<proteinExistence type="predicted"/>
<protein>
    <submittedName>
        <fullName evidence="1">Uncharacterized protein</fullName>
    </submittedName>
</protein>
<dbReference type="AlphaFoldDB" id="A0A0F9IHG0"/>
<name>A0A0F9IHG0_9ZZZZ</name>
<reference evidence="1" key="1">
    <citation type="journal article" date="2015" name="Nature">
        <title>Complex archaea that bridge the gap between prokaryotes and eukaryotes.</title>
        <authorList>
            <person name="Spang A."/>
            <person name="Saw J.H."/>
            <person name="Jorgensen S.L."/>
            <person name="Zaremba-Niedzwiedzka K."/>
            <person name="Martijn J."/>
            <person name="Lind A.E."/>
            <person name="van Eijk R."/>
            <person name="Schleper C."/>
            <person name="Guy L."/>
            <person name="Ettema T.J."/>
        </authorList>
    </citation>
    <scope>NUCLEOTIDE SEQUENCE</scope>
</reference>
<accession>A0A0F9IHG0</accession>
<gene>
    <name evidence="1" type="ORF">LCGC14_1657460</name>
</gene>
<sequence>MTILYNLEKYEKRNNKYIHTETLLWAQPYSLCKALKTQKEAYKTYFEYLKIVKNGKN</sequence>
<organism evidence="1">
    <name type="scientific">marine sediment metagenome</name>
    <dbReference type="NCBI Taxonomy" id="412755"/>
    <lineage>
        <taxon>unclassified sequences</taxon>
        <taxon>metagenomes</taxon>
        <taxon>ecological metagenomes</taxon>
    </lineage>
</organism>
<dbReference type="EMBL" id="LAZR01014033">
    <property type="protein sequence ID" value="KKM19254.1"/>
    <property type="molecule type" value="Genomic_DNA"/>
</dbReference>
<comment type="caution">
    <text evidence="1">The sequence shown here is derived from an EMBL/GenBank/DDBJ whole genome shotgun (WGS) entry which is preliminary data.</text>
</comment>
<evidence type="ECO:0000313" key="1">
    <source>
        <dbReference type="EMBL" id="KKM19254.1"/>
    </source>
</evidence>